<evidence type="ECO:0000313" key="4">
    <source>
        <dbReference type="EMBL" id="EYD75454.1"/>
    </source>
</evidence>
<dbReference type="STRING" id="442562.Rumeso_02937"/>
<protein>
    <recommendedName>
        <fullName evidence="6">Curlin</fullName>
    </recommendedName>
</protein>
<dbReference type="Pfam" id="PF07012">
    <property type="entry name" value="Curlin_rpt"/>
    <property type="match status" value="1"/>
</dbReference>
<feature type="signal peptide" evidence="3">
    <location>
        <begin position="1"/>
        <end position="19"/>
    </location>
</feature>
<comment type="caution">
    <text evidence="4">The sequence shown here is derived from an EMBL/GenBank/DDBJ whole genome shotgun (WGS) entry which is preliminary data.</text>
</comment>
<dbReference type="EMBL" id="AOSK01000080">
    <property type="protein sequence ID" value="EYD75454.1"/>
    <property type="molecule type" value="Genomic_DNA"/>
</dbReference>
<name>A0A017HNU7_9RHOB</name>
<comment type="similarity">
    <text evidence="1">Belongs to the CsgA/CsgB family.</text>
</comment>
<feature type="chain" id="PRO_5001496186" description="Curlin" evidence="3">
    <location>
        <begin position="20"/>
        <end position="122"/>
    </location>
</feature>
<dbReference type="GO" id="GO:0007155">
    <property type="term" value="P:cell adhesion"/>
    <property type="evidence" value="ECO:0007669"/>
    <property type="project" value="InterPro"/>
</dbReference>
<proteinExistence type="inferred from homology"/>
<dbReference type="AlphaFoldDB" id="A0A017HNU7"/>
<dbReference type="Proteomes" id="UP000019666">
    <property type="component" value="Unassembled WGS sequence"/>
</dbReference>
<reference evidence="4 5" key="1">
    <citation type="submission" date="2013-02" db="EMBL/GenBank/DDBJ databases">
        <authorList>
            <person name="Fiebig A."/>
            <person name="Goeker M."/>
            <person name="Klenk H.-P.P."/>
        </authorList>
    </citation>
    <scope>NUCLEOTIDE SEQUENCE [LARGE SCALE GENOMIC DNA]</scope>
    <source>
        <strain evidence="4 5">DSM 19309</strain>
    </source>
</reference>
<dbReference type="GO" id="GO:0009289">
    <property type="term" value="C:pilus"/>
    <property type="evidence" value="ECO:0007669"/>
    <property type="project" value="InterPro"/>
</dbReference>
<organism evidence="4 5">
    <name type="scientific">Rubellimicrobium mesophilum DSM 19309</name>
    <dbReference type="NCBI Taxonomy" id="442562"/>
    <lineage>
        <taxon>Bacteria</taxon>
        <taxon>Pseudomonadati</taxon>
        <taxon>Pseudomonadota</taxon>
        <taxon>Alphaproteobacteria</taxon>
        <taxon>Rhodobacterales</taxon>
        <taxon>Roseobacteraceae</taxon>
        <taxon>Rubellimicrobium</taxon>
    </lineage>
</organism>
<keyword evidence="2 3" id="KW-0732">Signal</keyword>
<evidence type="ECO:0000256" key="2">
    <source>
        <dbReference type="ARBA" id="ARBA00022729"/>
    </source>
</evidence>
<keyword evidence="5" id="KW-1185">Reference proteome</keyword>
<evidence type="ECO:0008006" key="6">
    <source>
        <dbReference type="Google" id="ProtNLM"/>
    </source>
</evidence>
<dbReference type="HOGENOM" id="CLU_1862908_0_0_5"/>
<gene>
    <name evidence="4" type="ORF">Rumeso_02937</name>
</gene>
<dbReference type="InterPro" id="IPR009742">
    <property type="entry name" value="Curlin_rpt"/>
</dbReference>
<evidence type="ECO:0000256" key="3">
    <source>
        <dbReference type="SAM" id="SignalP"/>
    </source>
</evidence>
<evidence type="ECO:0000256" key="1">
    <source>
        <dbReference type="ARBA" id="ARBA00009766"/>
    </source>
</evidence>
<sequence>MFRPIAILLLVLSPLGAGAETLSATWTPHGDRAGEALRRAFEAQALRRGASVLQSGRNNQAALSQSGADNQGLIVQRGSGHSATLDQTGGGNAYAIIQLGRGARTQVAQTGGEAGVSVQYGW</sequence>
<accession>A0A017HNU7</accession>
<dbReference type="RefSeq" id="WP_051521313.1">
    <property type="nucleotide sequence ID" value="NZ_KK088578.1"/>
</dbReference>
<evidence type="ECO:0000313" key="5">
    <source>
        <dbReference type="Proteomes" id="UP000019666"/>
    </source>
</evidence>